<keyword evidence="1" id="KW-0677">Repeat</keyword>
<dbReference type="SUPFAM" id="SSF55486">
    <property type="entry name" value="Metalloproteases ('zincins'), catalytic domain"/>
    <property type="match status" value="1"/>
</dbReference>
<feature type="domain" description="Fibronectin type-III" evidence="2">
    <location>
        <begin position="1248"/>
        <end position="1342"/>
    </location>
</feature>
<comment type="caution">
    <text evidence="3">The sequence shown here is derived from an EMBL/GenBank/DDBJ whole genome shotgun (WGS) entry which is preliminary data.</text>
</comment>
<evidence type="ECO:0000313" key="3">
    <source>
        <dbReference type="EMBL" id="RYC67830.1"/>
    </source>
</evidence>
<dbReference type="EMBL" id="SBLB01000006">
    <property type="protein sequence ID" value="RYC67830.1"/>
    <property type="molecule type" value="Genomic_DNA"/>
</dbReference>
<dbReference type="InterPro" id="IPR050991">
    <property type="entry name" value="ECM_Regulatory_Proteins"/>
</dbReference>
<dbReference type="SMART" id="SM00060">
    <property type="entry name" value="FN3"/>
    <property type="match status" value="11"/>
</dbReference>
<feature type="domain" description="Fibronectin type-III" evidence="2">
    <location>
        <begin position="790"/>
        <end position="883"/>
    </location>
</feature>
<dbReference type="InterPro" id="IPR036116">
    <property type="entry name" value="FN3_sf"/>
</dbReference>
<evidence type="ECO:0000259" key="2">
    <source>
        <dbReference type="PROSITE" id="PS50853"/>
    </source>
</evidence>
<feature type="domain" description="Fibronectin type-III" evidence="2">
    <location>
        <begin position="976"/>
        <end position="1063"/>
    </location>
</feature>
<dbReference type="SUPFAM" id="SSF49265">
    <property type="entry name" value="Fibronectin type III"/>
    <property type="match status" value="7"/>
</dbReference>
<feature type="domain" description="Fibronectin type-III" evidence="2">
    <location>
        <begin position="604"/>
        <end position="697"/>
    </location>
</feature>
<dbReference type="Proteomes" id="UP000290407">
    <property type="component" value="Unassembled WGS sequence"/>
</dbReference>
<dbReference type="Pfam" id="PF00041">
    <property type="entry name" value="fn3"/>
    <property type="match status" value="3"/>
</dbReference>
<protein>
    <recommendedName>
        <fullName evidence="2">Fibronectin type-III domain-containing protein</fullName>
    </recommendedName>
</protein>
<feature type="domain" description="Fibronectin type-III" evidence="2">
    <location>
        <begin position="1065"/>
        <end position="1158"/>
    </location>
</feature>
<dbReference type="PANTHER" id="PTHR46708">
    <property type="entry name" value="TENASCIN"/>
    <property type="match status" value="1"/>
</dbReference>
<feature type="domain" description="Fibronectin type-III" evidence="2">
    <location>
        <begin position="699"/>
        <end position="789"/>
    </location>
</feature>
<feature type="domain" description="Fibronectin type-III" evidence="2">
    <location>
        <begin position="427"/>
        <end position="515"/>
    </location>
</feature>
<feature type="domain" description="Fibronectin type-III" evidence="2">
    <location>
        <begin position="886"/>
        <end position="975"/>
    </location>
</feature>
<feature type="domain" description="Fibronectin type-III" evidence="2">
    <location>
        <begin position="335"/>
        <end position="425"/>
    </location>
</feature>
<dbReference type="GO" id="GO:0008237">
    <property type="term" value="F:metallopeptidase activity"/>
    <property type="evidence" value="ECO:0007669"/>
    <property type="project" value="InterPro"/>
</dbReference>
<dbReference type="CDD" id="cd00063">
    <property type="entry name" value="FN3"/>
    <property type="match status" value="10"/>
</dbReference>
<proteinExistence type="predicted"/>
<evidence type="ECO:0000256" key="1">
    <source>
        <dbReference type="ARBA" id="ARBA00022737"/>
    </source>
</evidence>
<dbReference type="Gene3D" id="3.40.390.10">
    <property type="entry name" value="Collagenase (Catalytic Domain)"/>
    <property type="match status" value="1"/>
</dbReference>
<dbReference type="InterPro" id="IPR024079">
    <property type="entry name" value="MetalloPept_cat_dom_sf"/>
</dbReference>
<gene>
    <name evidence="3" type="ORF">EQG79_20400</name>
</gene>
<name>A0A4Q2UK43_9BACT</name>
<organism evidence="3 4">
    <name type="scientific">Spirosoma sordidisoli</name>
    <dbReference type="NCBI Taxonomy" id="2502893"/>
    <lineage>
        <taxon>Bacteria</taxon>
        <taxon>Pseudomonadati</taxon>
        <taxon>Bacteroidota</taxon>
        <taxon>Cytophagia</taxon>
        <taxon>Cytophagales</taxon>
        <taxon>Cytophagaceae</taxon>
        <taxon>Spirosoma</taxon>
    </lineage>
</organism>
<dbReference type="PROSITE" id="PS50853">
    <property type="entry name" value="FN3"/>
    <property type="match status" value="11"/>
</dbReference>
<dbReference type="Gene3D" id="2.60.40.10">
    <property type="entry name" value="Immunoglobulins"/>
    <property type="match status" value="11"/>
</dbReference>
<accession>A0A4Q2UK43</accession>
<dbReference type="InterPro" id="IPR003961">
    <property type="entry name" value="FN3_dom"/>
</dbReference>
<dbReference type="InterPro" id="IPR013783">
    <property type="entry name" value="Ig-like_fold"/>
</dbReference>
<evidence type="ECO:0000313" key="4">
    <source>
        <dbReference type="Proteomes" id="UP000290407"/>
    </source>
</evidence>
<reference evidence="3 4" key="1">
    <citation type="submission" date="2019-01" db="EMBL/GenBank/DDBJ databases">
        <title>Spirosoma flava sp. nov., a propanil-degrading bacterium isolated from herbicide-contaminated soil.</title>
        <authorList>
            <person name="Zhang L."/>
            <person name="Jiang J.-D."/>
        </authorList>
    </citation>
    <scope>NUCLEOTIDE SEQUENCE [LARGE SCALE GENOMIC DNA]</scope>
    <source>
        <strain evidence="3 4">TY50</strain>
    </source>
</reference>
<keyword evidence="4" id="KW-1185">Reference proteome</keyword>
<sequence>MKLFLQNMIKIYTIFIIAVVYLCIHNQAASAQVSSLTAVPACGTTALTPAQARLQVQLATQALERKRAQTGSLTAITYVPIRPHIFRRSNGTGGFDLASMNQVMALTNSYFLKNDTGIQFYFSGSTPDYIDDDGSFANFDGSLSPRQTDNNALNQYYANHFSGSLAGYGGLASFPYDNPLSTHSYILTNALNDPVANLEWLANNTVPHELGHNFSLYHTFGFGNGTQLSKELVTRGSGANCLQEGDFLCDTPADPYGRWDEIGYINVNGCLVYSPTSTARDANGELYAPSMSNIMSYWQNYRSQCAHEFTPDQNNQMQAALALRQTHTSYTLNAPPANVTPPSGLIASLTSSSVQLVWQDNATNEMGYFIERSVSPTTSFVPIGGVAPDGTTFTDATIAPQTTYYYRIRPSNTTTGSLSPTTSIDVALLTLTATNITSAGVQLAWREVAACSAFDLRYRPVGAPDWITVSGLTTTSYALTALSGNTPYEWQVRATCPNTPNSLFTPGPAFTTQCGLVSGLSATALVTSASLTWTEASGTGYDLRYRPAGTTTWTTVGNLSSTRTTLTGLASGSSYEWQVRVLCRDGAAADFSPPAYFQTASCSAPYGLQTTTNANAAQLRWNFSSADAGTRYEIRYRVQGTTDWTTISDLGSTNGVGTLDLTGLLTNTSYEWQIRTLCSPTEASGFSGSAEFTPRSCEPPLFPNSQNVRSQSAFLSWSTAYYDPGRQYQIRYRPVNTPTWTSTSSVPTTSYSLTGLSNNTQYEWQVRTACLGGSFSDYTPSGTFTTVCLNVVGMSSQPAATAASFYWSYAGTPEPNSTYELQYRPLQSLSWTTVVGYLSGSYTTQTVTGLAVNTTYEARLRTLCSPGAYSDYLPVITFTTGCYAINPDYMQVTGVWATAAQFRWSHYTDAETRFDLRYRPAGTANWTNIDGLTTTSYSLTGLTNSTQYEWQVRAVCSGTTSSTFTHGPLFTTQCAAPVNVSVNAFVTSAAIGWLSPETGAGFEIRYRLFGTADWIMINTLTAPNATITGLTSNSKYEWQVRTRCSDGLYSAFSDAYTFQTASCSAPFGLQALTNVSSARLSWTFYYADADSRYELRYRALGTTDWTLVGNLSSTNRVGTTDLTGLLTNTTYEWQIRTICSASEGADFVAGTAFTTQCASPNSLYVQAKVTSATLNWSYPGFGTQYQIRYRPTGSENWLLGSAVTGTEATITGLTGNTAYEWQVRTLCESNVVSEFSGTNGFTTPSCAVPVNLMASLQTSTSARLNWSYFLANAETRYEVRYRIVNAADWIVLAGLGSTNGQGFTDITGLTANLTYEWQIRTLCSATEASAFSASVPFTTNCLNMATVKAGLWNDPAVWSCNRVPVSTDVVYIRHVITIPASLVAVARQVRVDLGQRLVFSTNAQLKAGQ</sequence>
<feature type="domain" description="Fibronectin type-III" evidence="2">
    <location>
        <begin position="1159"/>
        <end position="1246"/>
    </location>
</feature>
<dbReference type="PANTHER" id="PTHR46708:SF2">
    <property type="entry name" value="FIBRONECTIN TYPE-III DOMAIN-CONTAINING PROTEIN"/>
    <property type="match status" value="1"/>
</dbReference>
<feature type="domain" description="Fibronectin type-III" evidence="2">
    <location>
        <begin position="516"/>
        <end position="602"/>
    </location>
</feature>